<sequence length="86" mass="9799">MSEVAWWAHREVAPDVKKLLQEFHADTLHKRAIAPEDSPVLIQREDGSWDRVDEGGFLVSYENLDKADVIEVLPISIVDTEVDEDL</sequence>
<name>A0A6G9YTL2_9NOCA</name>
<dbReference type="KEGG" id="nah:F5544_43375"/>
<proteinExistence type="predicted"/>
<evidence type="ECO:0000313" key="2">
    <source>
        <dbReference type="Proteomes" id="UP000503540"/>
    </source>
</evidence>
<protein>
    <submittedName>
        <fullName evidence="1">Uncharacterized protein</fullName>
    </submittedName>
</protein>
<evidence type="ECO:0000313" key="1">
    <source>
        <dbReference type="EMBL" id="QIS16480.1"/>
    </source>
</evidence>
<dbReference type="EMBL" id="CP046172">
    <property type="protein sequence ID" value="QIS16480.1"/>
    <property type="molecule type" value="Genomic_DNA"/>
</dbReference>
<reference evidence="1 2" key="1">
    <citation type="journal article" date="2019" name="ACS Chem. Biol.">
        <title>Identification and Mobilization of a Cryptic Antibiotic Biosynthesis Gene Locus from a Human-Pathogenic Nocardia Isolate.</title>
        <authorList>
            <person name="Herisse M."/>
            <person name="Ishida K."/>
            <person name="Porter J.L."/>
            <person name="Howden B."/>
            <person name="Hertweck C."/>
            <person name="Stinear T.P."/>
            <person name="Pidot S.J."/>
        </authorList>
    </citation>
    <scope>NUCLEOTIDE SEQUENCE [LARGE SCALE GENOMIC DNA]</scope>
    <source>
        <strain evidence="1 2">AUSMDU00012717</strain>
    </source>
</reference>
<dbReference type="RefSeq" id="WP_167478545.1">
    <property type="nucleotide sequence ID" value="NZ_CP046172.1"/>
</dbReference>
<organism evidence="1 2">
    <name type="scientific">Nocardia arthritidis</name>
    <dbReference type="NCBI Taxonomy" id="228602"/>
    <lineage>
        <taxon>Bacteria</taxon>
        <taxon>Bacillati</taxon>
        <taxon>Actinomycetota</taxon>
        <taxon>Actinomycetes</taxon>
        <taxon>Mycobacteriales</taxon>
        <taxon>Nocardiaceae</taxon>
        <taxon>Nocardia</taxon>
    </lineage>
</organism>
<keyword evidence="2" id="KW-1185">Reference proteome</keyword>
<dbReference type="Proteomes" id="UP000503540">
    <property type="component" value="Chromosome"/>
</dbReference>
<gene>
    <name evidence="1" type="ORF">F5544_43375</name>
</gene>
<accession>A0A6G9YTL2</accession>
<dbReference type="AlphaFoldDB" id="A0A6G9YTL2"/>